<dbReference type="AlphaFoldDB" id="A0A1F7H1N4"/>
<protein>
    <submittedName>
        <fullName evidence="2">Uncharacterized protein</fullName>
    </submittedName>
</protein>
<reference evidence="2 3" key="1">
    <citation type="journal article" date="2016" name="Nat. Commun.">
        <title>Thousands of microbial genomes shed light on interconnected biogeochemical processes in an aquifer system.</title>
        <authorList>
            <person name="Anantharaman K."/>
            <person name="Brown C.T."/>
            <person name="Hug L.A."/>
            <person name="Sharon I."/>
            <person name="Castelle C.J."/>
            <person name="Probst A.J."/>
            <person name="Thomas B.C."/>
            <person name="Singh A."/>
            <person name="Wilkins M.J."/>
            <person name="Karaoz U."/>
            <person name="Brodie E.L."/>
            <person name="Williams K.H."/>
            <person name="Hubbard S.S."/>
            <person name="Banfield J.F."/>
        </authorList>
    </citation>
    <scope>NUCLEOTIDE SEQUENCE [LARGE SCALE GENOMIC DNA]</scope>
</reference>
<keyword evidence="1" id="KW-0812">Transmembrane</keyword>
<gene>
    <name evidence="2" type="ORF">A3C25_02445</name>
</gene>
<feature type="transmembrane region" description="Helical" evidence="1">
    <location>
        <begin position="24"/>
        <end position="46"/>
    </location>
</feature>
<sequence>MKKLEKKILKKVYSFETRQTLSELALRLLAMMSLILGSILLCVFIVRELIQQQTLDVFEIFFEDLGVVSENIGEVTATFLQELPKVEMFLAIVAIVLSFLLVVKFMQNFVKVKNKINSIVKFWFVH</sequence>
<dbReference type="Proteomes" id="UP000177913">
    <property type="component" value="Unassembled WGS sequence"/>
</dbReference>
<proteinExistence type="predicted"/>
<accession>A0A1F7H1N4</accession>
<dbReference type="EMBL" id="MFZO01000018">
    <property type="protein sequence ID" value="OGK25159.1"/>
    <property type="molecule type" value="Genomic_DNA"/>
</dbReference>
<feature type="transmembrane region" description="Helical" evidence="1">
    <location>
        <begin position="88"/>
        <end position="106"/>
    </location>
</feature>
<evidence type="ECO:0000313" key="2">
    <source>
        <dbReference type="EMBL" id="OGK25159.1"/>
    </source>
</evidence>
<organism evidence="2 3">
    <name type="scientific">Candidatus Roizmanbacteria bacterium RIFCSPHIGHO2_02_FULL_38_11</name>
    <dbReference type="NCBI Taxonomy" id="1802039"/>
    <lineage>
        <taxon>Bacteria</taxon>
        <taxon>Candidatus Roizmaniibacteriota</taxon>
    </lineage>
</organism>
<name>A0A1F7H1N4_9BACT</name>
<evidence type="ECO:0000313" key="3">
    <source>
        <dbReference type="Proteomes" id="UP000177913"/>
    </source>
</evidence>
<comment type="caution">
    <text evidence="2">The sequence shown here is derived from an EMBL/GenBank/DDBJ whole genome shotgun (WGS) entry which is preliminary data.</text>
</comment>
<keyword evidence="1" id="KW-0472">Membrane</keyword>
<evidence type="ECO:0000256" key="1">
    <source>
        <dbReference type="SAM" id="Phobius"/>
    </source>
</evidence>
<keyword evidence="1" id="KW-1133">Transmembrane helix</keyword>